<dbReference type="AlphaFoldDB" id="A0A1Y2K3U5"/>
<dbReference type="STRING" id="1434232.MAIT1_01726"/>
<comment type="caution">
    <text evidence="2">The sequence shown here is derived from an EMBL/GenBank/DDBJ whole genome shotgun (WGS) entry which is preliminary data.</text>
</comment>
<keyword evidence="1" id="KW-0472">Membrane</keyword>
<sequence>MLLGGLFIIWRLPPAIRQVDAFPMLWQTIVWRTGFLFLFSVACASACLGVVVFARPSTLKRLEQWLNEPVSLAPVKSTLARMRRDLHGAIQRHVRLAGFIMLVGGLGACLLLYRWVFHVY</sequence>
<name>A0A1Y2K3U5_9PROT</name>
<protein>
    <submittedName>
        <fullName evidence="2">Uncharacterized protein</fullName>
    </submittedName>
</protein>
<reference evidence="2 3" key="1">
    <citation type="journal article" date="2016" name="BMC Genomics">
        <title>Combined genomic and structural analyses of a cultured magnetotactic bacterium reveals its niche adaptation to a dynamic environment.</title>
        <authorList>
            <person name="Araujo A.C."/>
            <person name="Morillo V."/>
            <person name="Cypriano J."/>
            <person name="Teixeira L.C."/>
            <person name="Leao P."/>
            <person name="Lyra S."/>
            <person name="Almeida L.G."/>
            <person name="Bazylinski D.A."/>
            <person name="Vasconcellos A.T."/>
            <person name="Abreu F."/>
            <person name="Lins U."/>
        </authorList>
    </citation>
    <scope>NUCLEOTIDE SEQUENCE [LARGE SCALE GENOMIC DNA]</scope>
    <source>
        <strain evidence="2 3">IT-1</strain>
    </source>
</reference>
<organism evidence="2 3">
    <name type="scientific">Magnetofaba australis IT-1</name>
    <dbReference type="NCBI Taxonomy" id="1434232"/>
    <lineage>
        <taxon>Bacteria</taxon>
        <taxon>Pseudomonadati</taxon>
        <taxon>Pseudomonadota</taxon>
        <taxon>Magnetococcia</taxon>
        <taxon>Magnetococcales</taxon>
        <taxon>Magnetococcaceae</taxon>
        <taxon>Magnetofaba</taxon>
    </lineage>
</organism>
<evidence type="ECO:0000313" key="2">
    <source>
        <dbReference type="EMBL" id="OSM01705.1"/>
    </source>
</evidence>
<evidence type="ECO:0000256" key="1">
    <source>
        <dbReference type="SAM" id="Phobius"/>
    </source>
</evidence>
<dbReference type="Proteomes" id="UP000194003">
    <property type="component" value="Unassembled WGS sequence"/>
</dbReference>
<keyword evidence="1" id="KW-0812">Transmembrane</keyword>
<gene>
    <name evidence="2" type="ORF">MAIT1_01726</name>
</gene>
<evidence type="ECO:0000313" key="3">
    <source>
        <dbReference type="Proteomes" id="UP000194003"/>
    </source>
</evidence>
<feature type="transmembrane region" description="Helical" evidence="1">
    <location>
        <begin position="96"/>
        <end position="116"/>
    </location>
</feature>
<proteinExistence type="predicted"/>
<feature type="transmembrane region" description="Helical" evidence="1">
    <location>
        <begin position="33"/>
        <end position="54"/>
    </location>
</feature>
<accession>A0A1Y2K3U5</accession>
<keyword evidence="3" id="KW-1185">Reference proteome</keyword>
<keyword evidence="1" id="KW-1133">Transmembrane helix</keyword>
<dbReference type="EMBL" id="LVJN01000020">
    <property type="protein sequence ID" value="OSM01705.1"/>
    <property type="molecule type" value="Genomic_DNA"/>
</dbReference>